<evidence type="ECO:0000313" key="2">
    <source>
        <dbReference type="EMBL" id="GMG19770.1"/>
    </source>
</evidence>
<dbReference type="Proteomes" id="UP001165063">
    <property type="component" value="Unassembled WGS sequence"/>
</dbReference>
<feature type="compositionally biased region" description="Low complexity" evidence="1">
    <location>
        <begin position="61"/>
        <end position="73"/>
    </location>
</feature>
<dbReference type="EMBL" id="BSXU01000201">
    <property type="protein sequence ID" value="GMG19770.1"/>
    <property type="molecule type" value="Genomic_DNA"/>
</dbReference>
<feature type="compositionally biased region" description="Low complexity" evidence="1">
    <location>
        <begin position="293"/>
        <end position="309"/>
    </location>
</feature>
<organism evidence="2 3">
    <name type="scientific">Ambrosiozyma monospora</name>
    <name type="common">Yeast</name>
    <name type="synonym">Endomycopsis monosporus</name>
    <dbReference type="NCBI Taxonomy" id="43982"/>
    <lineage>
        <taxon>Eukaryota</taxon>
        <taxon>Fungi</taxon>
        <taxon>Dikarya</taxon>
        <taxon>Ascomycota</taxon>
        <taxon>Saccharomycotina</taxon>
        <taxon>Pichiomycetes</taxon>
        <taxon>Pichiales</taxon>
        <taxon>Pichiaceae</taxon>
        <taxon>Ambrosiozyma</taxon>
    </lineage>
</organism>
<keyword evidence="3" id="KW-1185">Reference proteome</keyword>
<name>A0A9W6YLN6_AMBMO</name>
<proteinExistence type="predicted"/>
<comment type="caution">
    <text evidence="2">The sequence shown here is derived from an EMBL/GenBank/DDBJ whole genome shotgun (WGS) entry which is preliminary data.</text>
</comment>
<feature type="compositionally biased region" description="Basic and acidic residues" evidence="1">
    <location>
        <begin position="44"/>
        <end position="54"/>
    </location>
</feature>
<evidence type="ECO:0000256" key="1">
    <source>
        <dbReference type="SAM" id="MobiDB-lite"/>
    </source>
</evidence>
<gene>
    <name evidence="2" type="ORF">Amon01_000072000</name>
</gene>
<dbReference type="AlphaFoldDB" id="A0A9W6YLN6"/>
<feature type="region of interest" description="Disordered" evidence="1">
    <location>
        <begin position="290"/>
        <end position="309"/>
    </location>
</feature>
<feature type="region of interest" description="Disordered" evidence="1">
    <location>
        <begin position="44"/>
        <end position="73"/>
    </location>
</feature>
<reference evidence="2" key="1">
    <citation type="submission" date="2023-04" db="EMBL/GenBank/DDBJ databases">
        <title>Ambrosiozyma monospora NBRC 1965.</title>
        <authorList>
            <person name="Ichikawa N."/>
            <person name="Sato H."/>
            <person name="Tonouchi N."/>
        </authorList>
    </citation>
    <scope>NUCLEOTIDE SEQUENCE</scope>
    <source>
        <strain evidence="2">NBRC 1965</strain>
    </source>
</reference>
<protein>
    <submittedName>
        <fullName evidence="2">Unnamed protein product</fullName>
    </submittedName>
</protein>
<evidence type="ECO:0000313" key="3">
    <source>
        <dbReference type="Proteomes" id="UP001165063"/>
    </source>
</evidence>
<sequence length="309" mass="34231">MDFNEYFSSQNIAKSTAELLLLCGHDEQKPHLIFNASRYRRISEKEKEEKDRKTTTASHDSSSLRTPTSLSTTISPRKLVGTAKWLESELKKRNGNSNMVQFQPSTSSSSGVSGAIIMTSEGINFEEPRCTSDGYPQVQASSPFLFNSILESDESNSDVESMMNSMPLLTQSQTTQTQTQTQTAFTQSTIGTLTETQSLTQKQNLTFRSHDSDDGSDTRVELWHCLDASSQFTSQDLPKNEKLFGSILTGTRFEDQDTTLQGDTAGNSRKRFCPERFSSSSLDMVVDTDELEVNPPSSKVNFPSSSSGL</sequence>
<accession>A0A9W6YLN6</accession>